<organism evidence="1 2">
    <name type="scientific">Noviherbaspirillum pedocola</name>
    <dbReference type="NCBI Taxonomy" id="2801341"/>
    <lineage>
        <taxon>Bacteria</taxon>
        <taxon>Pseudomonadati</taxon>
        <taxon>Pseudomonadota</taxon>
        <taxon>Betaproteobacteria</taxon>
        <taxon>Burkholderiales</taxon>
        <taxon>Oxalobacteraceae</taxon>
        <taxon>Noviherbaspirillum</taxon>
    </lineage>
</organism>
<evidence type="ECO:0000313" key="2">
    <source>
        <dbReference type="Proteomes" id="UP000622890"/>
    </source>
</evidence>
<dbReference type="RefSeq" id="WP_200592239.1">
    <property type="nucleotide sequence ID" value="NZ_JAEPBG010000004.1"/>
</dbReference>
<dbReference type="SUPFAM" id="SSF53474">
    <property type="entry name" value="alpha/beta-Hydrolases"/>
    <property type="match status" value="1"/>
</dbReference>
<proteinExistence type="predicted"/>
<dbReference type="InterPro" id="IPR010297">
    <property type="entry name" value="DUF900_hydrolase"/>
</dbReference>
<dbReference type="GO" id="GO:0016787">
    <property type="term" value="F:hydrolase activity"/>
    <property type="evidence" value="ECO:0007669"/>
    <property type="project" value="UniProtKB-KW"/>
</dbReference>
<comment type="caution">
    <text evidence="1">The sequence shown here is derived from an EMBL/GenBank/DDBJ whole genome shotgun (WGS) entry which is preliminary data.</text>
</comment>
<keyword evidence="2" id="KW-1185">Reference proteome</keyword>
<sequence>MPDTRDTNNENTSLEAAASFNYLISARNLISDTEFGEDIGDVTYLKVPKGEIATPQYQIDRQDWVLEVRDIADSIADHSLGPTGDVLVFVHGYNNSPETIRDRHEVLQEYLAVEGWGGIVVSYDWPCGDDTLNYFGDRSKAALTAHYLVDNGIRLIVEGQTKYGCETNIHLLGHSTGAYVIMDAFAAAKKVGSFYDKPWRVAQVAFIGGDVAANSLDADSDWGTPMFERIMRLTNYSNGFDDVLAISNAKRLGTVPRAGRVGLTENANPKAVNVDCSSYFQHLDPASQTVKLGWWNHTWFLGNHNWTRDLAMTLEGRYDRRVLPTREEVNGRLVLTEGTRPRFESEWRRLVNPVAAELRPGSSNRQAIV</sequence>
<keyword evidence="1" id="KW-0378">Hydrolase</keyword>
<dbReference type="InterPro" id="IPR029058">
    <property type="entry name" value="AB_hydrolase_fold"/>
</dbReference>
<gene>
    <name evidence="1" type="ORF">JJB74_12760</name>
</gene>
<evidence type="ECO:0000313" key="1">
    <source>
        <dbReference type="EMBL" id="MBK4735488.1"/>
    </source>
</evidence>
<dbReference type="AlphaFoldDB" id="A0A934T130"/>
<name>A0A934T130_9BURK</name>
<dbReference type="Gene3D" id="3.40.50.1820">
    <property type="entry name" value="alpha/beta hydrolase"/>
    <property type="match status" value="1"/>
</dbReference>
<dbReference type="EMBL" id="JAEPBG010000004">
    <property type="protein sequence ID" value="MBK4735488.1"/>
    <property type="molecule type" value="Genomic_DNA"/>
</dbReference>
<protein>
    <submittedName>
        <fullName evidence="1">Alpha/beta hydrolase</fullName>
    </submittedName>
</protein>
<dbReference type="Proteomes" id="UP000622890">
    <property type="component" value="Unassembled WGS sequence"/>
</dbReference>
<reference evidence="1" key="1">
    <citation type="submission" date="2021-01" db="EMBL/GenBank/DDBJ databases">
        <title>Genome sequence of strain Noviherbaspirillum sp. DKR-6.</title>
        <authorList>
            <person name="Chaudhary D.K."/>
        </authorList>
    </citation>
    <scope>NUCLEOTIDE SEQUENCE</scope>
    <source>
        <strain evidence="1">DKR-6</strain>
    </source>
</reference>
<dbReference type="Pfam" id="PF05990">
    <property type="entry name" value="DUF900"/>
    <property type="match status" value="1"/>
</dbReference>
<accession>A0A934T130</accession>